<gene>
    <name evidence="4" type="ORF">WKV53_27985</name>
</gene>
<keyword evidence="2" id="KW-0677">Repeat</keyword>
<dbReference type="SMART" id="SM00191">
    <property type="entry name" value="Int_alpha"/>
    <property type="match status" value="9"/>
</dbReference>
<dbReference type="InterPro" id="IPR011043">
    <property type="entry name" value="Gal_Oxase/kelch_b-propeller"/>
</dbReference>
<evidence type="ECO:0000256" key="1">
    <source>
        <dbReference type="ARBA" id="ARBA00022729"/>
    </source>
</evidence>
<dbReference type="InterPro" id="IPR013517">
    <property type="entry name" value="FG-GAP"/>
</dbReference>
<dbReference type="SUPFAM" id="SSF50965">
    <property type="entry name" value="Galactose oxidase, central domain"/>
    <property type="match status" value="2"/>
</dbReference>
<dbReference type="InterPro" id="IPR017868">
    <property type="entry name" value="Filamin/ABP280_repeat-like"/>
</dbReference>
<keyword evidence="3" id="KW-0325">Glycoprotein</keyword>
<proteinExistence type="predicted"/>
<dbReference type="NCBIfam" id="NF012200">
    <property type="entry name" value="choice_anch_D"/>
    <property type="match status" value="1"/>
</dbReference>
<comment type="caution">
    <text evidence="4">The sequence shown here is derived from an EMBL/GenBank/DDBJ whole genome shotgun (WGS) entry which is preliminary data.</text>
</comment>
<dbReference type="PROSITE" id="PS51257">
    <property type="entry name" value="PROKAR_LIPOPROTEIN"/>
    <property type="match status" value="1"/>
</dbReference>
<sequence>MFSRLPFIPSLGMACILLWMSGFAGFASGQVPNTLRHSLFAPKTLPQEFCAQGTSVALDGGLAVVGAPMFDRDEITAPDSGAVRIHEVATGLLRYEFKSPDETPFGYFGQAVAISGNRVVVGSDLPVGGAPRAGMVHIFDLTTSTPSIPWLTLTHPDPAADDFFGHSVAIQGNIVVVGVWLDDTGAENAGSAFVYDLSSPTPWLPVLQLANPTPEKDDSFGVAVGVSGTKVVVAAYGDDSIAHNAGAAYVYDLQSGTPNVPVATITLPNAAQNDGFGDALAISGTKLAIAAEGADAGATNAGKVAVYDLANLATAPLVLTSPAPQEHGYFGTSVSLSGSRLVIGEYRKDATVEDAGVCHVYDLSGGTPGTPTHTLKKVAPETADFFGNAVAVSGNIVLAGAFHDDSGDSESGASYLFDLGSATPLVPTMPLNSPVTNSADHFGTSVAISGDRVVVGAPESESGASKAGRIRLFDLGSSDPKSPVATIENPSPSADDGFGSAVAISGALVAVGTPGDDSGASNAGCVYIFNAAAPDPTEPQQSIPNPEAAAGDEFGKSVAISGNLLVVGVGSDDGDGIDSGRAYVYDLGSATPEVPLRVLTNPSPAAGDRFGSAVSIWGSRVVIGAPGDDATGADSGKAYVFDLASPTPTVPSLSLDNPTPAADDKFGSAVAISSDRVVVSSPDDDLGAANAGVVHVYLLASPATPEISLTAPTPAANDRFGNAVAISGVQVAAGAALKDSPTDSGRAYAFNLTSPTPGIPTATNGKSSPSSGDLFGSSVAIDGVIMVIGTPSDNKTSNDKGAAYIFGPAAPEIAIEHEGSGELATGGTADFGAVAMGDGGGGSTTFTILNTGITTLSITDISTFGGNAVDFAIVASNRPFNISAENDTTFTVVFTPSAAGLRATTLRIASNDADENPFLIQLTGFALSASNDTDGDGLNDVAELRMASLGFRWQQADPALVATFQSSLQAAGFHALNDIGSIRVSRPKLSQSGPGLRLSLSLEKGSGAGSYQPLPFTSQGTTVNPAGEVQFEFSDPGGPSFYKLVPKP</sequence>
<organism evidence="4 5">
    <name type="scientific">Luteolibacter soli</name>
    <dbReference type="NCBI Taxonomy" id="3135280"/>
    <lineage>
        <taxon>Bacteria</taxon>
        <taxon>Pseudomonadati</taxon>
        <taxon>Verrucomicrobiota</taxon>
        <taxon>Verrucomicrobiia</taxon>
        <taxon>Verrucomicrobiales</taxon>
        <taxon>Verrucomicrobiaceae</taxon>
        <taxon>Luteolibacter</taxon>
    </lineage>
</organism>
<accession>A0ABU9B698</accession>
<dbReference type="Pfam" id="PF14312">
    <property type="entry name" value="FG-GAP_2"/>
    <property type="match status" value="12"/>
</dbReference>
<dbReference type="Gene3D" id="2.60.40.10">
    <property type="entry name" value="Immunoglobulins"/>
    <property type="match status" value="1"/>
</dbReference>
<dbReference type="Proteomes" id="UP001371305">
    <property type="component" value="Unassembled WGS sequence"/>
</dbReference>
<dbReference type="PANTHER" id="PTHR36220:SF1">
    <property type="entry name" value="GAMMA TUBULIN COMPLEX COMPONENT C-TERMINAL DOMAIN-CONTAINING PROTEIN"/>
    <property type="match status" value="1"/>
</dbReference>
<dbReference type="InterPro" id="IPR013783">
    <property type="entry name" value="Ig-like_fold"/>
</dbReference>
<dbReference type="InterPro" id="IPR028994">
    <property type="entry name" value="Integrin_alpha_N"/>
</dbReference>
<dbReference type="RefSeq" id="WP_341408159.1">
    <property type="nucleotide sequence ID" value="NZ_JBBUKT010000019.1"/>
</dbReference>
<dbReference type="EMBL" id="JBBUKT010000019">
    <property type="protein sequence ID" value="MEK7954390.1"/>
    <property type="molecule type" value="Genomic_DNA"/>
</dbReference>
<dbReference type="Gene3D" id="2.130.10.130">
    <property type="entry name" value="Integrin alpha, N-terminal"/>
    <property type="match status" value="3"/>
</dbReference>
<keyword evidence="1" id="KW-0732">Signal</keyword>
<reference evidence="4 5" key="1">
    <citation type="submission" date="2024-04" db="EMBL/GenBank/DDBJ databases">
        <title>Luteolibacter sp. isolated from soil.</title>
        <authorList>
            <person name="An J."/>
        </authorList>
    </citation>
    <scope>NUCLEOTIDE SEQUENCE [LARGE SCALE GENOMIC DNA]</scope>
    <source>
        <strain evidence="4 5">Y139</strain>
    </source>
</reference>
<dbReference type="InterPro" id="IPR013519">
    <property type="entry name" value="Int_alpha_beta-p"/>
</dbReference>
<keyword evidence="5" id="KW-1185">Reference proteome</keyword>
<evidence type="ECO:0000256" key="3">
    <source>
        <dbReference type="ARBA" id="ARBA00023180"/>
    </source>
</evidence>
<protein>
    <submittedName>
        <fullName evidence="4">Choice-of-anchor D domain-containing protein</fullName>
    </submittedName>
</protein>
<dbReference type="PROSITE" id="PS50194">
    <property type="entry name" value="FILAMIN_REPEAT"/>
    <property type="match status" value="1"/>
</dbReference>
<name>A0ABU9B698_9BACT</name>
<evidence type="ECO:0000313" key="5">
    <source>
        <dbReference type="Proteomes" id="UP001371305"/>
    </source>
</evidence>
<dbReference type="PANTHER" id="PTHR36220">
    <property type="entry name" value="UNNAMED PRODUCT"/>
    <property type="match status" value="1"/>
</dbReference>
<evidence type="ECO:0000313" key="4">
    <source>
        <dbReference type="EMBL" id="MEK7954390.1"/>
    </source>
</evidence>
<evidence type="ECO:0000256" key="2">
    <source>
        <dbReference type="ARBA" id="ARBA00022737"/>
    </source>
</evidence>